<comment type="subcellular location">
    <subcellularLocation>
        <location evidence="1">Membrane</location>
        <topology evidence="1">Multi-pass membrane protein</topology>
    </subcellularLocation>
</comment>
<dbReference type="InterPro" id="IPR023908">
    <property type="entry name" value="xxxLxxG_rpt"/>
</dbReference>
<evidence type="ECO:0000313" key="7">
    <source>
        <dbReference type="EMBL" id="PLT47481.1"/>
    </source>
</evidence>
<feature type="transmembrane region" description="Helical" evidence="5">
    <location>
        <begin position="633"/>
        <end position="654"/>
    </location>
</feature>
<keyword evidence="8" id="KW-1185">Reference proteome</keyword>
<feature type="transmembrane region" description="Helical" evidence="5">
    <location>
        <begin position="602"/>
        <end position="621"/>
    </location>
</feature>
<feature type="transmembrane region" description="Helical" evidence="5">
    <location>
        <begin position="20"/>
        <end position="39"/>
    </location>
</feature>
<feature type="transmembrane region" description="Helical" evidence="5">
    <location>
        <begin position="661"/>
        <end position="678"/>
    </location>
</feature>
<dbReference type="InterPro" id="IPR017501">
    <property type="entry name" value="Phage_infect_YhgE_C"/>
</dbReference>
<dbReference type="GO" id="GO:0016020">
    <property type="term" value="C:membrane"/>
    <property type="evidence" value="ECO:0007669"/>
    <property type="project" value="UniProtKB-SubCell"/>
</dbReference>
<dbReference type="InterPro" id="IPR013525">
    <property type="entry name" value="ABC2_TM"/>
</dbReference>
<keyword evidence="3 5" id="KW-1133">Transmembrane helix</keyword>
<dbReference type="InterPro" id="IPR017500">
    <property type="entry name" value="Phage_infect_YhgE_N"/>
</dbReference>
<dbReference type="NCBIfam" id="TIGR03062">
    <property type="entry name" value="pip_yhgE_Cterm"/>
    <property type="match status" value="1"/>
</dbReference>
<dbReference type="GO" id="GO:0140359">
    <property type="term" value="F:ABC-type transporter activity"/>
    <property type="evidence" value="ECO:0007669"/>
    <property type="project" value="InterPro"/>
</dbReference>
<reference evidence="7 8" key="1">
    <citation type="submission" date="2017-05" db="EMBL/GenBank/DDBJ databases">
        <title>Functional genome analysis of Paenibacillus pasadenensis strain R16: insights on endophytic life style and antifungal activity.</title>
        <authorList>
            <person name="Passera A."/>
            <person name="Marcolungo L."/>
            <person name="Casati P."/>
            <person name="Brasca M."/>
            <person name="Quaglino F."/>
            <person name="Delledonne M."/>
        </authorList>
    </citation>
    <scope>NUCLEOTIDE SEQUENCE [LARGE SCALE GENOMIC DNA]</scope>
    <source>
        <strain evidence="7 8">R16</strain>
    </source>
</reference>
<dbReference type="Gene3D" id="1.10.287.950">
    <property type="entry name" value="Methyl-accepting chemotaxis protein"/>
    <property type="match status" value="1"/>
</dbReference>
<feature type="transmembrane region" description="Helical" evidence="5">
    <location>
        <begin position="719"/>
        <end position="739"/>
    </location>
</feature>
<evidence type="ECO:0000313" key="8">
    <source>
        <dbReference type="Proteomes" id="UP000234789"/>
    </source>
</evidence>
<dbReference type="Gene3D" id="3.40.1710.10">
    <property type="entry name" value="abc type-2 transporter like domain"/>
    <property type="match status" value="1"/>
</dbReference>
<evidence type="ECO:0000256" key="4">
    <source>
        <dbReference type="ARBA" id="ARBA00023136"/>
    </source>
</evidence>
<feature type="domain" description="ABC-2 type transporter transmembrane" evidence="6">
    <location>
        <begin position="26"/>
        <end position="171"/>
    </location>
</feature>
<organism evidence="7 8">
    <name type="scientific">Paenibacillus pasadenensis</name>
    <dbReference type="NCBI Taxonomy" id="217090"/>
    <lineage>
        <taxon>Bacteria</taxon>
        <taxon>Bacillati</taxon>
        <taxon>Bacillota</taxon>
        <taxon>Bacilli</taxon>
        <taxon>Bacillales</taxon>
        <taxon>Paenibacillaceae</taxon>
        <taxon>Paenibacillus</taxon>
    </lineage>
</organism>
<dbReference type="NCBIfam" id="TIGR03061">
    <property type="entry name" value="pip_yhgE_Nterm"/>
    <property type="match status" value="1"/>
</dbReference>
<dbReference type="PANTHER" id="PTHR43077">
    <property type="entry name" value="TRANSPORT PERMEASE YVFS-RELATED"/>
    <property type="match status" value="1"/>
</dbReference>
<accession>A0A2N5NAU6</accession>
<keyword evidence="4 5" id="KW-0472">Membrane</keyword>
<gene>
    <name evidence="7" type="ORF">B8V81_1705</name>
</gene>
<evidence type="ECO:0000259" key="6">
    <source>
        <dbReference type="Pfam" id="PF12698"/>
    </source>
</evidence>
<proteinExistence type="predicted"/>
<feature type="domain" description="ABC-2 type transporter transmembrane" evidence="6">
    <location>
        <begin position="551"/>
        <end position="733"/>
    </location>
</feature>
<evidence type="ECO:0000256" key="1">
    <source>
        <dbReference type="ARBA" id="ARBA00004141"/>
    </source>
</evidence>
<dbReference type="InterPro" id="IPR051328">
    <property type="entry name" value="T7SS_ABC-Transporter"/>
</dbReference>
<name>A0A2N5NAU6_9BACL</name>
<evidence type="ECO:0000256" key="2">
    <source>
        <dbReference type="ARBA" id="ARBA00022692"/>
    </source>
</evidence>
<evidence type="ECO:0000256" key="3">
    <source>
        <dbReference type="ARBA" id="ARBA00022989"/>
    </source>
</evidence>
<comment type="caution">
    <text evidence="7">The sequence shown here is derived from an EMBL/GenBank/DDBJ whole genome shotgun (WGS) entry which is preliminary data.</text>
</comment>
<dbReference type="AlphaFoldDB" id="A0A2N5NAU6"/>
<dbReference type="NCBIfam" id="TIGR03057">
    <property type="entry name" value="xxxLxxG_by_4"/>
    <property type="match status" value="4"/>
</dbReference>
<keyword evidence="2 5" id="KW-0812">Transmembrane</keyword>
<protein>
    <submittedName>
        <fullName evidence="7">Phage infection protein</fullName>
    </submittedName>
</protein>
<sequence>MKAVKTIGQDLKAMFKKPMLAISFVAVAFVPILYSGFLIEASWDPYGHLDKIPVAVVNEDQGTVYEGERMDVGQEFVDELKKNGKFAWSFVTPEQAAQGIAGNDYYMAIKIPKDFSAKAATLMDDQPQQAEIVFEPNGDYNFIAGQIGSTAMKDVRAELNASITEAYARSMLSQVKEVSEGFAEAADGAGELKDGAGKLDEGARALQENLAKLAEGTGKLKEGVSPLVGGALKLKDGTATLAQGSGSLASGLAQLQQAGGQLTDGAAAADNGAAQLEQGLAASATGAAKLQQGLQQSEQGSAKLADGLEQSAAGSAKLADSLAAAEEAGGKVSSGAAELSAGLEALLQANPQLAESEQGKQLLAASKQLAEGSSRLSAAQQQLSAGGRQLADSQQQLAAGAASLHDAQSQLLQGSGELSAGQQQLLAGAKQLHAGTTQLSGGLQQFGAKLGEAASGSAEVAGGAKTLSSGATQLTSGIGQLAEGVGTVAGGAVQLEDGAVRLQDGTLKLVDGSGELQSKLGEAADKTASVHDGDDTVSMFADPVRIKEDDSRKVEKYGLGIAPYFISIALFVGGLFFTTVISSRDSFQADATRLGRFLSRTATYVLMSVSQSLAAVLILLYGLKLDIGNVPLFIALVFAASLTFTLIIQALVTWGDQVGRYVAVIIMILQLTSSAGTFPKELLPDWMQAVHPWLPMSHSIAGLKAAISSGDVAVVYEQLSYLGIYAAIALAFTGLYFAVKARRTAEATPLERDGALQA</sequence>
<dbReference type="Pfam" id="PF12698">
    <property type="entry name" value="ABC2_membrane_3"/>
    <property type="match status" value="2"/>
</dbReference>
<dbReference type="Proteomes" id="UP000234789">
    <property type="component" value="Unassembled WGS sequence"/>
</dbReference>
<dbReference type="PANTHER" id="PTHR43077:SF5">
    <property type="entry name" value="PHAGE INFECTION PROTEIN"/>
    <property type="match status" value="1"/>
</dbReference>
<evidence type="ECO:0000256" key="5">
    <source>
        <dbReference type="SAM" id="Phobius"/>
    </source>
</evidence>
<dbReference type="EMBL" id="NFEZ01000003">
    <property type="protein sequence ID" value="PLT47481.1"/>
    <property type="molecule type" value="Genomic_DNA"/>
</dbReference>
<feature type="transmembrane region" description="Helical" evidence="5">
    <location>
        <begin position="561"/>
        <end position="581"/>
    </location>
</feature>